<dbReference type="KEGG" id="ccro:CMC5_067430"/>
<dbReference type="InterPro" id="IPR027417">
    <property type="entry name" value="P-loop_NTPase"/>
</dbReference>
<dbReference type="Gene3D" id="3.40.50.300">
    <property type="entry name" value="P-loop containing nucleotide triphosphate hydrolases"/>
    <property type="match status" value="1"/>
</dbReference>
<dbReference type="OrthoDB" id="18878at2"/>
<reference evidence="2 3" key="1">
    <citation type="submission" date="2015-07" db="EMBL/GenBank/DDBJ databases">
        <title>Genome analysis of myxobacterium Chondromyces crocatus Cm c5 reveals a high potential for natural compound synthesis and the genetic basis for the loss of fruiting body formation.</title>
        <authorList>
            <person name="Zaburannyi N."/>
            <person name="Bunk B."/>
            <person name="Maier J."/>
            <person name="Overmann J."/>
            <person name="Mueller R."/>
        </authorList>
    </citation>
    <scope>NUCLEOTIDE SEQUENCE [LARGE SCALE GENOMIC DNA]</scope>
    <source>
        <strain evidence="2 3">Cm c5</strain>
    </source>
</reference>
<dbReference type="STRING" id="52.CMC5_067430"/>
<evidence type="ECO:0000313" key="3">
    <source>
        <dbReference type="Proteomes" id="UP000067626"/>
    </source>
</evidence>
<dbReference type="SMART" id="SM00490">
    <property type="entry name" value="HELICc"/>
    <property type="match status" value="1"/>
</dbReference>
<protein>
    <recommendedName>
        <fullName evidence="1">Helicase C-terminal domain-containing protein</fullName>
    </recommendedName>
</protein>
<dbReference type="SUPFAM" id="SSF52540">
    <property type="entry name" value="P-loop containing nucleoside triphosphate hydrolases"/>
    <property type="match status" value="1"/>
</dbReference>
<dbReference type="InterPro" id="IPR001650">
    <property type="entry name" value="Helicase_C-like"/>
</dbReference>
<accession>A0A0K1EPD4</accession>
<evidence type="ECO:0000313" key="2">
    <source>
        <dbReference type="EMBL" id="AKT42517.1"/>
    </source>
</evidence>
<dbReference type="AlphaFoldDB" id="A0A0K1EPD4"/>
<sequence length="482" mass="54795">MSQSARGLTVEDTADWPRTVRDAYTKLSAGHVSIDLSETGEPFRVPESGVVDDHTRGKMARTAYWYKCLRDGRRRVLDGLPRVNGVELDPDAEHPRILAAVKEIERWTQQREKVLVFGVFLRPLRLLRDVLNVRHALRAVSAGRPIAHAVHSDAALLGIAVRQRERLWDEGALSGRLSMRDVTEMRRALADGHKAYERLRNKVHRRAKQPVASWMGDPSLFGGARRDSALQKALEHHLASFLLEDVLAMRDDAHETLSNNDDVSDERVHELSNIFVEERFRPLLGELDGEDVDEDQAAFRQDALRALLEDDDVRQSFHARLLQGATRWQTRRYLQAAFNRPGASPGVLIAQSQVGREGLNLHESCRVVVQFHAEWNPAVLEQQIGRVDRKGSFWERRARSWLDAGAQGEPPFIEVRQLVFEGTYDAFQWDRVMGRQHHFDASLFGALLPAEAWERVPEVRLRGLREAAPSFQPTLGRVVRST</sequence>
<proteinExistence type="predicted"/>
<dbReference type="RefSeq" id="WP_156339042.1">
    <property type="nucleotide sequence ID" value="NZ_CP012159.1"/>
</dbReference>
<dbReference type="Proteomes" id="UP000067626">
    <property type="component" value="Chromosome"/>
</dbReference>
<feature type="domain" description="Helicase C-terminal" evidence="1">
    <location>
        <begin position="302"/>
        <end position="391"/>
    </location>
</feature>
<dbReference type="PATRIC" id="fig|52.7.peg.7405"/>
<evidence type="ECO:0000259" key="1">
    <source>
        <dbReference type="SMART" id="SM00490"/>
    </source>
</evidence>
<name>A0A0K1EPD4_CHOCO</name>
<gene>
    <name evidence="2" type="ORF">CMC5_067430</name>
</gene>
<organism evidence="2 3">
    <name type="scientific">Chondromyces crocatus</name>
    <dbReference type="NCBI Taxonomy" id="52"/>
    <lineage>
        <taxon>Bacteria</taxon>
        <taxon>Pseudomonadati</taxon>
        <taxon>Myxococcota</taxon>
        <taxon>Polyangia</taxon>
        <taxon>Polyangiales</taxon>
        <taxon>Polyangiaceae</taxon>
        <taxon>Chondromyces</taxon>
    </lineage>
</organism>
<dbReference type="EMBL" id="CP012159">
    <property type="protein sequence ID" value="AKT42517.1"/>
    <property type="molecule type" value="Genomic_DNA"/>
</dbReference>
<keyword evidence="3" id="KW-1185">Reference proteome</keyword>
<dbReference type="Pfam" id="PF00271">
    <property type="entry name" value="Helicase_C"/>
    <property type="match status" value="1"/>
</dbReference>